<protein>
    <recommendedName>
        <fullName evidence="6">SWIM-type domain-containing protein</fullName>
    </recommendedName>
</protein>
<gene>
    <name evidence="4" type="ORF">MCOR_18336</name>
</gene>
<dbReference type="AlphaFoldDB" id="A0A6J8BI31"/>
<accession>A0A6J8BI31</accession>
<dbReference type="OrthoDB" id="6142292at2759"/>
<keyword evidence="1" id="KW-0479">Metal-binding</keyword>
<dbReference type="Pfam" id="PF21056">
    <property type="entry name" value="ZSWIM1-3_RNaseH-like"/>
    <property type="match status" value="1"/>
</dbReference>
<keyword evidence="1" id="KW-0863">Zinc-finger</keyword>
<feature type="domain" description="SWIM-type" evidence="3">
    <location>
        <begin position="702"/>
        <end position="733"/>
    </location>
</feature>
<dbReference type="InterPro" id="IPR007527">
    <property type="entry name" value="Znf_SWIM"/>
</dbReference>
<dbReference type="SUPFAM" id="SSF54001">
    <property type="entry name" value="Cysteine proteinases"/>
    <property type="match status" value="1"/>
</dbReference>
<dbReference type="PANTHER" id="PTHR33977:SF1">
    <property type="entry name" value="ZINC ION BINDING PROTEIN"/>
    <property type="match status" value="1"/>
</dbReference>
<dbReference type="Gene3D" id="3.90.70.80">
    <property type="match status" value="1"/>
</dbReference>
<dbReference type="Pfam" id="PF02338">
    <property type="entry name" value="OTU"/>
    <property type="match status" value="1"/>
</dbReference>
<proteinExistence type="predicted"/>
<dbReference type="PROSITE" id="PS50802">
    <property type="entry name" value="OTU"/>
    <property type="match status" value="1"/>
</dbReference>
<feature type="domain" description="OTU" evidence="2">
    <location>
        <begin position="56"/>
        <end position="195"/>
    </location>
</feature>
<evidence type="ECO:0000259" key="2">
    <source>
        <dbReference type="PROSITE" id="PS50802"/>
    </source>
</evidence>
<dbReference type="InterPro" id="IPR003323">
    <property type="entry name" value="OTU_dom"/>
</dbReference>
<reference evidence="4 5" key="1">
    <citation type="submission" date="2020-06" db="EMBL/GenBank/DDBJ databases">
        <authorList>
            <person name="Li R."/>
            <person name="Bekaert M."/>
        </authorList>
    </citation>
    <scope>NUCLEOTIDE SEQUENCE [LARGE SCALE GENOMIC DNA]</scope>
    <source>
        <strain evidence="5">wild</strain>
    </source>
</reference>
<evidence type="ECO:0000313" key="5">
    <source>
        <dbReference type="Proteomes" id="UP000507470"/>
    </source>
</evidence>
<organism evidence="4 5">
    <name type="scientific">Mytilus coruscus</name>
    <name type="common">Sea mussel</name>
    <dbReference type="NCBI Taxonomy" id="42192"/>
    <lineage>
        <taxon>Eukaryota</taxon>
        <taxon>Metazoa</taxon>
        <taxon>Spiralia</taxon>
        <taxon>Lophotrochozoa</taxon>
        <taxon>Mollusca</taxon>
        <taxon>Bivalvia</taxon>
        <taxon>Autobranchia</taxon>
        <taxon>Pteriomorphia</taxon>
        <taxon>Mytilida</taxon>
        <taxon>Mytiloidea</taxon>
        <taxon>Mytilidae</taxon>
        <taxon>Mytilinae</taxon>
        <taxon>Mytilus</taxon>
    </lineage>
</organism>
<evidence type="ECO:0008006" key="6">
    <source>
        <dbReference type="Google" id="ProtNLM"/>
    </source>
</evidence>
<evidence type="ECO:0000259" key="3">
    <source>
        <dbReference type="PROSITE" id="PS50966"/>
    </source>
</evidence>
<dbReference type="EMBL" id="CACVKT020003232">
    <property type="protein sequence ID" value="CAC5382514.1"/>
    <property type="molecule type" value="Genomic_DNA"/>
</dbReference>
<dbReference type="PANTHER" id="PTHR33977">
    <property type="entry name" value="ZINC ION BINDING PROTEIN"/>
    <property type="match status" value="1"/>
</dbReference>
<evidence type="ECO:0000256" key="1">
    <source>
        <dbReference type="PROSITE-ProRule" id="PRU00325"/>
    </source>
</evidence>
<dbReference type="InterPro" id="IPR048324">
    <property type="entry name" value="ZSWIM1-3_RNaseH-like"/>
</dbReference>
<keyword evidence="5" id="KW-1185">Reference proteome</keyword>
<name>A0A6J8BI31_MYTCO</name>
<dbReference type="PROSITE" id="PS50966">
    <property type="entry name" value="ZF_SWIM"/>
    <property type="match status" value="1"/>
</dbReference>
<sequence length="939" mass="107985">MYSGKGYIICKIIYPIYVGTRCKDLDAFLQASTHISASQNSTEDTLLKNIEMVGLEYSTPTPKNGDCFFEAVSDQLIRLGLQRQNPAVLRKKVIDFLEHNPVLEQEDGHIHWENFVENGDMKAYLRRMSKKGEWADHVAVLGMSAVLKCNIIIITSSPNTHPDDNIIWINCGNASADLLLLGHIWENHYQSLRPFYLKPKTDNCFLEYIRSRFCKSVGSDVQCIIKCVRNDEDTDDIITAHLMQLDDMLIGRFNHRNKNKDTLQYRCERFVQHMSKKAVIIRQRIQHTGHDLKNLQEKHLSKPDPALCQYIDALLEQNKKPMQILCMSWKWARDHGKTDVHDRRYFVSPQDIKYFSQQYKMKHRCHPNDSLAVHHLCTQTLKDEIVLYQELIQTENQPLIIVYQNANQRERMKNLANNVVFLDATHKGLTAYGYVFYALVARTEYGKGTPLAFCISSQDTSEIVATFLRSLKSSAKTSGFTFNPRSFMVDRDTKEIGAIMSIFPESSVLLCWFHVLQAIYRFLNKKDSGISGNANIQKRKNVIEGVRSLKLCTTKEEFDRNLEYVLDELPTPAVTQYLKSNWFSDIWSCRWSNFGRKFYHEDHDTNNLVERFFLSIKYHFLGGYTNHRIEDLLMLLHGNVADFYNYIEQLARSGRMKNMRNEKDKRGQLLAEEMMKAGLDRLIEWETDTQCIVPSQTNQNTYEVDLLKATCNCPAAPQGGLCKHYHLAMNVATAKGVCIEQERVEEAANIYQIGNYFHDFSNKSIEIIDNSSSVSVVCTDTFSCSCYANSHGIECICLKVARQIVPSMNSSSFISSYPDNHVDYKPMELSIEDSIRVKLSEINAFVNGDGLEHLSENKKKMLLNSLSNTRNVCVLTDFCKTNRKRKQEPIFPNRKTKSEDHSYACTSTSKTSKIAAPRLMEDGGFKNKCRNKGSLRKDF</sequence>
<evidence type="ECO:0000313" key="4">
    <source>
        <dbReference type="EMBL" id="CAC5382514.1"/>
    </source>
</evidence>
<dbReference type="GO" id="GO:0008270">
    <property type="term" value="F:zinc ion binding"/>
    <property type="evidence" value="ECO:0007669"/>
    <property type="project" value="UniProtKB-KW"/>
</dbReference>
<dbReference type="Proteomes" id="UP000507470">
    <property type="component" value="Unassembled WGS sequence"/>
</dbReference>
<keyword evidence="1" id="KW-0862">Zinc</keyword>
<dbReference type="InterPro" id="IPR038765">
    <property type="entry name" value="Papain-like_cys_pep_sf"/>
</dbReference>
<dbReference type="CDD" id="cd22758">
    <property type="entry name" value="OTU_232R-like"/>
    <property type="match status" value="1"/>
</dbReference>